<keyword evidence="4 11" id="KW-1133">Transmembrane helix</keyword>
<comment type="subcellular location">
    <subcellularLocation>
        <location evidence="1">Membrane</location>
        <topology evidence="1">Multi-pass membrane protein</topology>
    </subcellularLocation>
</comment>
<dbReference type="EnsemblMetazoa" id="SMAR005528-RA">
    <property type="protein sequence ID" value="SMAR005528-PA"/>
    <property type="gene ID" value="SMAR005528"/>
</dbReference>
<feature type="transmembrane region" description="Helical" evidence="11">
    <location>
        <begin position="295"/>
        <end position="316"/>
    </location>
</feature>
<dbReference type="Proteomes" id="UP000014500">
    <property type="component" value="Unassembled WGS sequence"/>
</dbReference>
<keyword evidence="10" id="KW-0407">Ion channel</keyword>
<feature type="transmembrane region" description="Helical" evidence="11">
    <location>
        <begin position="235"/>
        <end position="259"/>
    </location>
</feature>
<feature type="domain" description="Ionotropic glutamate receptor L-glutamate and glycine-binding" evidence="12">
    <location>
        <begin position="124"/>
        <end position="180"/>
    </location>
</feature>
<evidence type="ECO:0000256" key="8">
    <source>
        <dbReference type="ARBA" id="ARBA00023180"/>
    </source>
</evidence>
<keyword evidence="6 11" id="KW-0472">Membrane</keyword>
<dbReference type="eggNOG" id="KOG1052">
    <property type="taxonomic scope" value="Eukaryota"/>
</dbReference>
<dbReference type="InterPro" id="IPR019594">
    <property type="entry name" value="Glu/Gly-bd"/>
</dbReference>
<keyword evidence="2" id="KW-0813">Transport</keyword>
<dbReference type="SUPFAM" id="SSF53850">
    <property type="entry name" value="Periplasmic binding protein-like II"/>
    <property type="match status" value="1"/>
</dbReference>
<evidence type="ECO:0000256" key="7">
    <source>
        <dbReference type="ARBA" id="ARBA00023170"/>
    </source>
</evidence>
<evidence type="ECO:0000256" key="1">
    <source>
        <dbReference type="ARBA" id="ARBA00004141"/>
    </source>
</evidence>
<name>T1IWG1_STRMM</name>
<evidence type="ECO:0000256" key="2">
    <source>
        <dbReference type="ARBA" id="ARBA00022448"/>
    </source>
</evidence>
<keyword evidence="14" id="KW-1185">Reference proteome</keyword>
<keyword evidence="3 11" id="KW-0812">Transmembrane</keyword>
<evidence type="ECO:0000313" key="14">
    <source>
        <dbReference type="Proteomes" id="UP000014500"/>
    </source>
</evidence>
<evidence type="ECO:0000313" key="13">
    <source>
        <dbReference type="EnsemblMetazoa" id="SMAR005528-PA"/>
    </source>
</evidence>
<evidence type="ECO:0000259" key="12">
    <source>
        <dbReference type="SMART" id="SM00918"/>
    </source>
</evidence>
<dbReference type="SMART" id="SM00918">
    <property type="entry name" value="Lig_chan-Glu_bd"/>
    <property type="match status" value="1"/>
</dbReference>
<dbReference type="STRING" id="126957.T1IWG1"/>
<keyword evidence="7" id="KW-0675">Receptor</keyword>
<accession>T1IWG1</accession>
<proteinExistence type="predicted"/>
<dbReference type="HOGENOM" id="CLU_037166_0_0_1"/>
<dbReference type="PhylomeDB" id="T1IWG1"/>
<evidence type="ECO:0000256" key="11">
    <source>
        <dbReference type="SAM" id="Phobius"/>
    </source>
</evidence>
<evidence type="ECO:0000256" key="4">
    <source>
        <dbReference type="ARBA" id="ARBA00022989"/>
    </source>
</evidence>
<keyword evidence="8" id="KW-0325">Glycoprotein</keyword>
<dbReference type="GO" id="GO:0016020">
    <property type="term" value="C:membrane"/>
    <property type="evidence" value="ECO:0007669"/>
    <property type="project" value="UniProtKB-SubCell"/>
</dbReference>
<dbReference type="EMBL" id="JH431613">
    <property type="status" value="NOT_ANNOTATED_CDS"/>
    <property type="molecule type" value="Genomic_DNA"/>
</dbReference>
<dbReference type="Gene3D" id="3.40.190.10">
    <property type="entry name" value="Periplasmic binding protein-like II"/>
    <property type="match status" value="1"/>
</dbReference>
<reference evidence="14" key="1">
    <citation type="submission" date="2011-05" db="EMBL/GenBank/DDBJ databases">
        <authorList>
            <person name="Richards S.R."/>
            <person name="Qu J."/>
            <person name="Jiang H."/>
            <person name="Jhangiani S.N."/>
            <person name="Agravi P."/>
            <person name="Goodspeed R."/>
            <person name="Gross S."/>
            <person name="Mandapat C."/>
            <person name="Jackson L."/>
            <person name="Mathew T."/>
            <person name="Pu L."/>
            <person name="Thornton R."/>
            <person name="Saada N."/>
            <person name="Wilczek-Boney K.B."/>
            <person name="Lee S."/>
            <person name="Kovar C."/>
            <person name="Wu Y."/>
            <person name="Scherer S.E."/>
            <person name="Worley K.C."/>
            <person name="Muzny D.M."/>
            <person name="Gibbs R."/>
        </authorList>
    </citation>
    <scope>NUCLEOTIDE SEQUENCE</scope>
    <source>
        <strain evidence="14">Brora</strain>
    </source>
</reference>
<feature type="transmembrane region" description="Helical" evidence="11">
    <location>
        <begin position="265"/>
        <end position="283"/>
    </location>
</feature>
<reference evidence="13" key="2">
    <citation type="submission" date="2015-02" db="UniProtKB">
        <authorList>
            <consortium name="EnsemblMetazoa"/>
        </authorList>
    </citation>
    <scope>IDENTIFICATION</scope>
</reference>
<dbReference type="PANTHER" id="PTHR18966">
    <property type="entry name" value="IONOTROPIC GLUTAMATE RECEPTOR"/>
    <property type="match status" value="1"/>
</dbReference>
<keyword evidence="5" id="KW-0406">Ion transport</keyword>
<keyword evidence="9" id="KW-1071">Ligand-gated ion channel</keyword>
<dbReference type="AlphaFoldDB" id="T1IWG1"/>
<dbReference type="Pfam" id="PF10613">
    <property type="entry name" value="Lig_chan-Glu_bd"/>
    <property type="match status" value="1"/>
</dbReference>
<evidence type="ECO:0000256" key="9">
    <source>
        <dbReference type="ARBA" id="ARBA00023286"/>
    </source>
</evidence>
<organism evidence="13 14">
    <name type="scientific">Strigamia maritima</name>
    <name type="common">European centipede</name>
    <name type="synonym">Geophilus maritimus</name>
    <dbReference type="NCBI Taxonomy" id="126957"/>
    <lineage>
        <taxon>Eukaryota</taxon>
        <taxon>Metazoa</taxon>
        <taxon>Ecdysozoa</taxon>
        <taxon>Arthropoda</taxon>
        <taxon>Myriapoda</taxon>
        <taxon>Chilopoda</taxon>
        <taxon>Pleurostigmophora</taxon>
        <taxon>Geophilomorpha</taxon>
        <taxon>Linotaeniidae</taxon>
        <taxon>Strigamia</taxon>
    </lineage>
</organism>
<dbReference type="GO" id="GO:0015276">
    <property type="term" value="F:ligand-gated monoatomic ion channel activity"/>
    <property type="evidence" value="ECO:0007669"/>
    <property type="project" value="InterPro"/>
</dbReference>
<protein>
    <recommendedName>
        <fullName evidence="12">Ionotropic glutamate receptor L-glutamate and glycine-binding domain-containing protein</fullName>
    </recommendedName>
</protein>
<dbReference type="InterPro" id="IPR015683">
    <property type="entry name" value="Ionotropic_Glu_rcpt"/>
</dbReference>
<sequence length="424" mass="48873">MRTLKPLISNFMTFCADNTAIEKYTEDVQRGSVFGVRSVICVSFTAANLYQNCPRITLLISNLQKDMFSKKNFEVEFKYLGNRWFTKKGNNVVTIMCTDQIILAKNNFSKAIKVSAKALPPRILLTSKNKKWIMEGYCGHLFSIFQNKFNISFEMLKTESGSFGSLKRGKWTGMMGDVVHGTADIAACLSATRKRKDYVDFSQSLYTIDFEILYRKLDYREWPFTYFLKAFSKNVWLSIFGINLIIIFIVQFVTCTFFTASIVELIYNILLCWPIVLLGDLPFSSIRSMKFCLIFYMMSSMMLLSVYTSLLTALFATSKTKIPFYSLEEMIYNTDYLPVILTSSAIEEYFVRSFKNEPFINATTVKSGVEFVYREKTGLIITTGIAAKYIDKNCSFTFAPYPIYSENVALAFSKRFEHKKFFNH</sequence>
<evidence type="ECO:0000256" key="6">
    <source>
        <dbReference type="ARBA" id="ARBA00023136"/>
    </source>
</evidence>
<evidence type="ECO:0000256" key="5">
    <source>
        <dbReference type="ARBA" id="ARBA00023065"/>
    </source>
</evidence>
<evidence type="ECO:0000256" key="10">
    <source>
        <dbReference type="ARBA" id="ARBA00023303"/>
    </source>
</evidence>
<evidence type="ECO:0000256" key="3">
    <source>
        <dbReference type="ARBA" id="ARBA00022692"/>
    </source>
</evidence>